<dbReference type="InterPro" id="IPR016169">
    <property type="entry name" value="FAD-bd_PCMH_sub2"/>
</dbReference>
<evidence type="ECO:0000259" key="8">
    <source>
        <dbReference type="PROSITE" id="PS51387"/>
    </source>
</evidence>
<dbReference type="Gramene" id="TVU01294">
    <property type="protein sequence ID" value="TVU01294"/>
    <property type="gene ID" value="EJB05_53257"/>
</dbReference>
<feature type="signal peptide" evidence="7">
    <location>
        <begin position="1"/>
        <end position="23"/>
    </location>
</feature>
<dbReference type="InterPro" id="IPR012951">
    <property type="entry name" value="BBE"/>
</dbReference>
<dbReference type="InterPro" id="IPR006094">
    <property type="entry name" value="Oxid_FAD_bind_N"/>
</dbReference>
<keyword evidence="6" id="KW-0325">Glycoprotein</keyword>
<dbReference type="PANTHER" id="PTHR32448">
    <property type="entry name" value="OS08G0158400 PROTEIN"/>
    <property type="match status" value="1"/>
</dbReference>
<sequence>MAVSRAIVPVFCFLCCYAPSALSSSTPSGDFLKCLLAAIPSQLLLTQSSPSFTSVLQSTVRNPKFLAPSVVRPLCVVTATNASHVQAAVLCGRRHGVPIRVRSGGHDYEGLSYRSYRLEVFAVVDLANLRAVRVNRRAATAWVDSGATVGEIYEAGKVWGEKYFRANYRRLAIAKGKIDPDDYFRNEQSIPPLVLRK</sequence>
<dbReference type="SUPFAM" id="SSF56176">
    <property type="entry name" value="FAD-binding/transporter-associated domain-like"/>
    <property type="match status" value="1"/>
</dbReference>
<dbReference type="InterPro" id="IPR016167">
    <property type="entry name" value="FAD-bd_PCMH_sub1"/>
</dbReference>
<dbReference type="OrthoDB" id="407275at2759"/>
<dbReference type="AlphaFoldDB" id="A0A5J9SQP8"/>
<keyword evidence="3" id="KW-0285">Flavoprotein</keyword>
<reference evidence="9 10" key="1">
    <citation type="journal article" date="2019" name="Sci. Rep.">
        <title>A high-quality genome of Eragrostis curvula grass provides insights into Poaceae evolution and supports new strategies to enhance forage quality.</title>
        <authorList>
            <person name="Carballo J."/>
            <person name="Santos B.A.C.M."/>
            <person name="Zappacosta D."/>
            <person name="Garbus I."/>
            <person name="Selva J.P."/>
            <person name="Gallo C.A."/>
            <person name="Diaz A."/>
            <person name="Albertini E."/>
            <person name="Caccamo M."/>
            <person name="Echenique V."/>
        </authorList>
    </citation>
    <scope>NUCLEOTIDE SEQUENCE [LARGE SCALE GENOMIC DNA]</scope>
    <source>
        <strain evidence="10">cv. Victoria</strain>
        <tissue evidence="9">Leaf</tissue>
    </source>
</reference>
<evidence type="ECO:0000256" key="2">
    <source>
        <dbReference type="ARBA" id="ARBA00005466"/>
    </source>
</evidence>
<name>A0A5J9SQP8_9POAL</name>
<dbReference type="Proteomes" id="UP000324897">
    <property type="component" value="Unassembled WGS sequence"/>
</dbReference>
<evidence type="ECO:0000313" key="9">
    <source>
        <dbReference type="EMBL" id="TVU01294.1"/>
    </source>
</evidence>
<keyword evidence="4 7" id="KW-0732">Signal</keyword>
<dbReference type="Gene3D" id="3.30.465.10">
    <property type="match status" value="1"/>
</dbReference>
<evidence type="ECO:0000256" key="5">
    <source>
        <dbReference type="ARBA" id="ARBA00022827"/>
    </source>
</evidence>
<dbReference type="Pfam" id="PF08031">
    <property type="entry name" value="BBE"/>
    <property type="match status" value="1"/>
</dbReference>
<evidence type="ECO:0000256" key="1">
    <source>
        <dbReference type="ARBA" id="ARBA00001974"/>
    </source>
</evidence>
<dbReference type="InterPro" id="IPR036318">
    <property type="entry name" value="FAD-bd_PCMH-like_sf"/>
</dbReference>
<evidence type="ECO:0000256" key="3">
    <source>
        <dbReference type="ARBA" id="ARBA00022630"/>
    </source>
</evidence>
<proteinExistence type="inferred from homology"/>
<keyword evidence="10" id="KW-1185">Reference proteome</keyword>
<dbReference type="Gene3D" id="3.30.43.10">
    <property type="entry name" value="Uridine Diphospho-n-acetylenolpyruvylglucosamine Reductase, domain 2"/>
    <property type="match status" value="1"/>
</dbReference>
<feature type="chain" id="PRO_5023908088" description="FAD-binding PCMH-type domain-containing protein" evidence="7">
    <location>
        <begin position="24"/>
        <end position="197"/>
    </location>
</feature>
<comment type="cofactor">
    <cofactor evidence="1">
        <name>FAD</name>
        <dbReference type="ChEBI" id="CHEBI:57692"/>
    </cofactor>
</comment>
<feature type="domain" description="FAD-binding PCMH-type" evidence="8">
    <location>
        <begin position="69"/>
        <end position="166"/>
    </location>
</feature>
<dbReference type="Pfam" id="PF01565">
    <property type="entry name" value="FAD_binding_4"/>
    <property type="match status" value="1"/>
</dbReference>
<comment type="caution">
    <text evidence="9">The sequence shown here is derived from an EMBL/GenBank/DDBJ whole genome shotgun (WGS) entry which is preliminary data.</text>
</comment>
<comment type="similarity">
    <text evidence="2">Belongs to the oxygen-dependent FAD-linked oxidoreductase family.</text>
</comment>
<keyword evidence="5" id="KW-0274">FAD</keyword>
<dbReference type="GO" id="GO:0071949">
    <property type="term" value="F:FAD binding"/>
    <property type="evidence" value="ECO:0007669"/>
    <property type="project" value="InterPro"/>
</dbReference>
<dbReference type="InterPro" id="IPR016166">
    <property type="entry name" value="FAD-bd_PCMH"/>
</dbReference>
<evidence type="ECO:0000256" key="6">
    <source>
        <dbReference type="ARBA" id="ARBA00023180"/>
    </source>
</evidence>
<dbReference type="EMBL" id="RWGY01000467">
    <property type="protein sequence ID" value="TVU01294.1"/>
    <property type="molecule type" value="Genomic_DNA"/>
</dbReference>
<evidence type="ECO:0000256" key="7">
    <source>
        <dbReference type="SAM" id="SignalP"/>
    </source>
</evidence>
<protein>
    <recommendedName>
        <fullName evidence="8">FAD-binding PCMH-type domain-containing protein</fullName>
    </recommendedName>
</protein>
<gene>
    <name evidence="9" type="ORF">EJB05_53257</name>
</gene>
<feature type="non-terminal residue" evidence="9">
    <location>
        <position position="1"/>
    </location>
</feature>
<dbReference type="PROSITE" id="PS51387">
    <property type="entry name" value="FAD_PCMH"/>
    <property type="match status" value="1"/>
</dbReference>
<accession>A0A5J9SQP8</accession>
<organism evidence="9 10">
    <name type="scientific">Eragrostis curvula</name>
    <name type="common">weeping love grass</name>
    <dbReference type="NCBI Taxonomy" id="38414"/>
    <lineage>
        <taxon>Eukaryota</taxon>
        <taxon>Viridiplantae</taxon>
        <taxon>Streptophyta</taxon>
        <taxon>Embryophyta</taxon>
        <taxon>Tracheophyta</taxon>
        <taxon>Spermatophyta</taxon>
        <taxon>Magnoliopsida</taxon>
        <taxon>Liliopsida</taxon>
        <taxon>Poales</taxon>
        <taxon>Poaceae</taxon>
        <taxon>PACMAD clade</taxon>
        <taxon>Chloridoideae</taxon>
        <taxon>Eragrostideae</taxon>
        <taxon>Eragrostidinae</taxon>
        <taxon>Eragrostis</taxon>
    </lineage>
</organism>
<dbReference type="GO" id="GO:0016491">
    <property type="term" value="F:oxidoreductase activity"/>
    <property type="evidence" value="ECO:0007669"/>
    <property type="project" value="InterPro"/>
</dbReference>
<evidence type="ECO:0000313" key="10">
    <source>
        <dbReference type="Proteomes" id="UP000324897"/>
    </source>
</evidence>
<evidence type="ECO:0000256" key="4">
    <source>
        <dbReference type="ARBA" id="ARBA00022729"/>
    </source>
</evidence>